<feature type="transmembrane region" description="Helical" evidence="7">
    <location>
        <begin position="109"/>
        <end position="132"/>
    </location>
</feature>
<dbReference type="PANTHER" id="PTHR30213:SF1">
    <property type="entry name" value="INNER MEMBRANE PROTEIN YHJD"/>
    <property type="match status" value="1"/>
</dbReference>
<evidence type="ECO:0000256" key="3">
    <source>
        <dbReference type="ARBA" id="ARBA00022692"/>
    </source>
</evidence>
<keyword evidence="4 7" id="KW-1133">Transmembrane helix</keyword>
<comment type="subcellular location">
    <subcellularLocation>
        <location evidence="1">Cell membrane</location>
        <topology evidence="1">Multi-pass membrane protein</topology>
    </subcellularLocation>
</comment>
<keyword evidence="2" id="KW-1003">Cell membrane</keyword>
<feature type="compositionally biased region" description="Basic and acidic residues" evidence="6">
    <location>
        <begin position="21"/>
        <end position="33"/>
    </location>
</feature>
<dbReference type="RefSeq" id="WP_344882154.1">
    <property type="nucleotide sequence ID" value="NZ_BAABCJ010000002.1"/>
</dbReference>
<dbReference type="Pfam" id="PF03631">
    <property type="entry name" value="Virul_fac_BrkB"/>
    <property type="match status" value="1"/>
</dbReference>
<feature type="transmembrane region" description="Helical" evidence="7">
    <location>
        <begin position="220"/>
        <end position="244"/>
    </location>
</feature>
<proteinExistence type="predicted"/>
<dbReference type="PANTHER" id="PTHR30213">
    <property type="entry name" value="INNER MEMBRANE PROTEIN YHJD"/>
    <property type="match status" value="1"/>
</dbReference>
<evidence type="ECO:0000256" key="2">
    <source>
        <dbReference type="ARBA" id="ARBA00022475"/>
    </source>
</evidence>
<accession>A0ABP7DB05</accession>
<evidence type="ECO:0000256" key="7">
    <source>
        <dbReference type="SAM" id="Phobius"/>
    </source>
</evidence>
<keyword evidence="5 7" id="KW-0472">Membrane</keyword>
<evidence type="ECO:0000256" key="4">
    <source>
        <dbReference type="ARBA" id="ARBA00022989"/>
    </source>
</evidence>
<comment type="caution">
    <text evidence="8">The sequence shown here is derived from an EMBL/GenBank/DDBJ whole genome shotgun (WGS) entry which is preliminary data.</text>
</comment>
<evidence type="ECO:0000256" key="6">
    <source>
        <dbReference type="SAM" id="MobiDB-lite"/>
    </source>
</evidence>
<name>A0ABP7DB05_9MICC</name>
<evidence type="ECO:0000313" key="9">
    <source>
        <dbReference type="Proteomes" id="UP001501536"/>
    </source>
</evidence>
<evidence type="ECO:0000313" key="8">
    <source>
        <dbReference type="EMBL" id="GAA3701870.1"/>
    </source>
</evidence>
<dbReference type="InterPro" id="IPR017039">
    <property type="entry name" value="Virul_fac_BrkB"/>
</dbReference>
<reference evidence="9" key="1">
    <citation type="journal article" date="2019" name="Int. J. Syst. Evol. Microbiol.">
        <title>The Global Catalogue of Microorganisms (GCM) 10K type strain sequencing project: providing services to taxonomists for standard genome sequencing and annotation.</title>
        <authorList>
            <consortium name="The Broad Institute Genomics Platform"/>
            <consortium name="The Broad Institute Genome Sequencing Center for Infectious Disease"/>
            <person name="Wu L."/>
            <person name="Ma J."/>
        </authorList>
    </citation>
    <scope>NUCLEOTIDE SEQUENCE [LARGE SCALE GENOMIC DNA]</scope>
    <source>
        <strain evidence="9">JCM 16961</strain>
    </source>
</reference>
<keyword evidence="9" id="KW-1185">Reference proteome</keyword>
<feature type="region of interest" description="Disordered" evidence="6">
    <location>
        <begin position="1"/>
        <end position="37"/>
    </location>
</feature>
<feature type="transmembrane region" description="Helical" evidence="7">
    <location>
        <begin position="256"/>
        <end position="282"/>
    </location>
</feature>
<evidence type="ECO:0000256" key="5">
    <source>
        <dbReference type="ARBA" id="ARBA00023136"/>
    </source>
</evidence>
<organism evidence="8 9">
    <name type="scientific">Zhihengliuella alba</name>
    <dbReference type="NCBI Taxonomy" id="547018"/>
    <lineage>
        <taxon>Bacteria</taxon>
        <taxon>Bacillati</taxon>
        <taxon>Actinomycetota</taxon>
        <taxon>Actinomycetes</taxon>
        <taxon>Micrococcales</taxon>
        <taxon>Micrococcaceae</taxon>
        <taxon>Zhihengliuella</taxon>
    </lineage>
</organism>
<gene>
    <name evidence="8" type="ORF">GCM10022377_14410</name>
</gene>
<feature type="transmembrane region" description="Helical" evidence="7">
    <location>
        <begin position="325"/>
        <end position="342"/>
    </location>
</feature>
<feature type="transmembrane region" description="Helical" evidence="7">
    <location>
        <begin position="294"/>
        <end position="313"/>
    </location>
</feature>
<feature type="transmembrane region" description="Helical" evidence="7">
    <location>
        <begin position="173"/>
        <end position="192"/>
    </location>
</feature>
<evidence type="ECO:0008006" key="10">
    <source>
        <dbReference type="Google" id="ProtNLM"/>
    </source>
</evidence>
<dbReference type="EMBL" id="BAABCJ010000002">
    <property type="protein sequence ID" value="GAA3701870.1"/>
    <property type="molecule type" value="Genomic_DNA"/>
</dbReference>
<keyword evidence="3 7" id="KW-0812">Transmembrane</keyword>
<evidence type="ECO:0000256" key="1">
    <source>
        <dbReference type="ARBA" id="ARBA00004651"/>
    </source>
</evidence>
<dbReference type="Proteomes" id="UP001501536">
    <property type="component" value="Unassembled WGS sequence"/>
</dbReference>
<protein>
    <recommendedName>
        <fullName evidence="10">YihY/virulence factor BrkB family protein</fullName>
    </recommendedName>
</protein>
<sequence length="398" mass="42649">MGRTPERRPARAAMRASAKPAHRDPRPAARAGDESDDDSLTALDRVRLRHDVLHRSTELRRASREGRPVHQRALALVGWLVAHVQSWLPVRAFTVYGQRRGGLMAAGTAYLMFFSVASMLVAGFAILGLVAAGNQELQDLVVRTVDRSTPGLIGAEENALVTREQLFNAQRGFGWALVISTAVTVFSSLRWIDGLRQGMRGVFGLPHVEVNVALLKLRDLGVLLILGASLIVTSVVGLVAGAALDWTLEMLGVASAVGAFFAQATTILVMLLLDIAVSMILFRLASMISMPRRALLEAALIAGAGATVLRLFSSVLLGGLAGRPIIGSFAVVLGLFVWFYLLSQVYLVATAWGAVVTADAHAERAASTGVHALSLRQRAQLKRSADDGGRPQGWEARV</sequence>